<organism evidence="1 2">
    <name type="scientific">Castilleja foliolosa</name>
    <dbReference type="NCBI Taxonomy" id="1961234"/>
    <lineage>
        <taxon>Eukaryota</taxon>
        <taxon>Viridiplantae</taxon>
        <taxon>Streptophyta</taxon>
        <taxon>Embryophyta</taxon>
        <taxon>Tracheophyta</taxon>
        <taxon>Spermatophyta</taxon>
        <taxon>Magnoliopsida</taxon>
        <taxon>eudicotyledons</taxon>
        <taxon>Gunneridae</taxon>
        <taxon>Pentapetalae</taxon>
        <taxon>asterids</taxon>
        <taxon>lamiids</taxon>
        <taxon>Lamiales</taxon>
        <taxon>Orobanchaceae</taxon>
        <taxon>Pedicularideae</taxon>
        <taxon>Castillejinae</taxon>
        <taxon>Castilleja</taxon>
    </lineage>
</organism>
<proteinExistence type="predicted"/>
<comment type="caution">
    <text evidence="1">The sequence shown here is derived from an EMBL/GenBank/DDBJ whole genome shotgun (WGS) entry which is preliminary data.</text>
</comment>
<name>A0ABD3CNT2_9LAMI</name>
<evidence type="ECO:0000313" key="1">
    <source>
        <dbReference type="EMBL" id="KAL3631625.1"/>
    </source>
</evidence>
<protein>
    <submittedName>
        <fullName evidence="1">Uncharacterized protein</fullName>
    </submittedName>
</protein>
<gene>
    <name evidence="1" type="ORF">CASFOL_024609</name>
</gene>
<evidence type="ECO:0000313" key="2">
    <source>
        <dbReference type="Proteomes" id="UP001632038"/>
    </source>
</evidence>
<dbReference type="Proteomes" id="UP001632038">
    <property type="component" value="Unassembled WGS sequence"/>
</dbReference>
<dbReference type="EMBL" id="JAVIJP010000032">
    <property type="protein sequence ID" value="KAL3631625.1"/>
    <property type="molecule type" value="Genomic_DNA"/>
</dbReference>
<dbReference type="AlphaFoldDB" id="A0ABD3CNT2"/>
<keyword evidence="2" id="KW-1185">Reference proteome</keyword>
<sequence length="78" mass="8988">MLKLSAAGIRRIWPRRHGWVGEAHKQMSLSSFEDPPICYPLAQHLGEKLESTLDLKLRDAMRRRYGVRYLQRGGRIGG</sequence>
<reference evidence="2" key="1">
    <citation type="journal article" date="2024" name="IScience">
        <title>Strigolactones Initiate the Formation of Haustorium-like Structures in Castilleja.</title>
        <authorList>
            <person name="Buerger M."/>
            <person name="Peterson D."/>
            <person name="Chory J."/>
        </authorList>
    </citation>
    <scope>NUCLEOTIDE SEQUENCE [LARGE SCALE GENOMIC DNA]</scope>
</reference>
<accession>A0ABD3CNT2</accession>